<keyword evidence="1" id="KW-0645">Protease</keyword>
<organism evidence="4">
    <name type="scientific">mine drainage metagenome</name>
    <dbReference type="NCBI Taxonomy" id="410659"/>
    <lineage>
        <taxon>unclassified sequences</taxon>
        <taxon>metagenomes</taxon>
        <taxon>ecological metagenomes</taxon>
    </lineage>
</organism>
<reference evidence="4" key="2">
    <citation type="journal article" date="2014" name="ISME J.">
        <title>Microbial stratification in low pH oxic and suboxic macroscopic growths along an acid mine drainage.</title>
        <authorList>
            <person name="Mendez-Garcia C."/>
            <person name="Mesa V."/>
            <person name="Sprenger R.R."/>
            <person name="Richter M."/>
            <person name="Diez M.S."/>
            <person name="Solano J."/>
            <person name="Bargiela R."/>
            <person name="Golyshina O.V."/>
            <person name="Manteca A."/>
            <person name="Ramos J.L."/>
            <person name="Gallego J.R."/>
            <person name="Llorente I."/>
            <person name="Martins Dos Santos V.A."/>
            <person name="Jensen O.N."/>
            <person name="Pelaez A.I."/>
            <person name="Sanchez J."/>
            <person name="Ferrer M."/>
        </authorList>
    </citation>
    <scope>NUCLEOTIDE SEQUENCE</scope>
</reference>
<accession>T1AM57</accession>
<sequence length="259" mass="28413">MTDADARLGGTLAREWLAELVAARPTNLEDPLHGRWEKPNYPDVARRIETKARSIGLAVRRFDPTVDSADPTPFRGIARPNLILDLDRSATRRVLILTHYDVVPVPSEQLDRWKSPPHSLTVRPDGRWYGRGSNDDLGSGVVATLMALRQVIARPSLGWNVRVIVACDEETGGEGGIEALKEHDLELAPDDPGRFLQADAALIPDGSPEVTAGSSGLAFLSGEWPSPTPLRSIVGFGQDLVELHDFVRSWKSVYASPDW</sequence>
<evidence type="ECO:0000256" key="2">
    <source>
        <dbReference type="ARBA" id="ARBA00022723"/>
    </source>
</evidence>
<dbReference type="GO" id="GO:0046872">
    <property type="term" value="F:metal ion binding"/>
    <property type="evidence" value="ECO:0007669"/>
    <property type="project" value="UniProtKB-KW"/>
</dbReference>
<dbReference type="PANTHER" id="PTHR43270">
    <property type="entry name" value="BETA-ALA-HIS DIPEPTIDASE"/>
    <property type="match status" value="1"/>
</dbReference>
<gene>
    <name evidence="4" type="ORF">B2A_04356</name>
</gene>
<name>T1AM57_9ZZZZ</name>
<feature type="non-terminal residue" evidence="4">
    <location>
        <position position="259"/>
    </location>
</feature>
<dbReference type="GO" id="GO:0006508">
    <property type="term" value="P:proteolysis"/>
    <property type="evidence" value="ECO:0007669"/>
    <property type="project" value="UniProtKB-KW"/>
</dbReference>
<protein>
    <submittedName>
        <fullName evidence="4">Peptidase, M20/M25/M40 family</fullName>
    </submittedName>
</protein>
<proteinExistence type="predicted"/>
<dbReference type="GO" id="GO:0009014">
    <property type="term" value="F:succinyl-diaminopimelate desuccinylase activity"/>
    <property type="evidence" value="ECO:0007669"/>
    <property type="project" value="TreeGrafter"/>
</dbReference>
<dbReference type="AlphaFoldDB" id="T1AM57"/>
<evidence type="ECO:0000256" key="3">
    <source>
        <dbReference type="ARBA" id="ARBA00022801"/>
    </source>
</evidence>
<dbReference type="InterPro" id="IPR051458">
    <property type="entry name" value="Cyt/Met_Dipeptidase"/>
</dbReference>
<dbReference type="SUPFAM" id="SSF53187">
    <property type="entry name" value="Zn-dependent exopeptidases"/>
    <property type="match status" value="1"/>
</dbReference>
<reference evidence="4" key="1">
    <citation type="submission" date="2013-08" db="EMBL/GenBank/DDBJ databases">
        <authorList>
            <person name="Mendez C."/>
            <person name="Richter M."/>
            <person name="Ferrer M."/>
            <person name="Sanchez J."/>
        </authorList>
    </citation>
    <scope>NUCLEOTIDE SEQUENCE</scope>
</reference>
<comment type="caution">
    <text evidence="4">The sequence shown here is derived from an EMBL/GenBank/DDBJ whole genome shotgun (WGS) entry which is preliminary data.</text>
</comment>
<dbReference type="EMBL" id="AUZZ01002914">
    <property type="protein sequence ID" value="EQD58462.1"/>
    <property type="molecule type" value="Genomic_DNA"/>
</dbReference>
<dbReference type="GO" id="GO:0005829">
    <property type="term" value="C:cytosol"/>
    <property type="evidence" value="ECO:0007669"/>
    <property type="project" value="TreeGrafter"/>
</dbReference>
<evidence type="ECO:0000256" key="1">
    <source>
        <dbReference type="ARBA" id="ARBA00022670"/>
    </source>
</evidence>
<keyword evidence="2" id="KW-0479">Metal-binding</keyword>
<dbReference type="GO" id="GO:0009089">
    <property type="term" value="P:lysine biosynthetic process via diaminopimelate"/>
    <property type="evidence" value="ECO:0007669"/>
    <property type="project" value="TreeGrafter"/>
</dbReference>
<evidence type="ECO:0000313" key="4">
    <source>
        <dbReference type="EMBL" id="EQD58462.1"/>
    </source>
</evidence>
<dbReference type="InterPro" id="IPR002933">
    <property type="entry name" value="Peptidase_M20"/>
</dbReference>
<dbReference type="PANTHER" id="PTHR43270:SF8">
    <property type="entry name" value="DI- AND TRIPEPTIDASE DUG2-RELATED"/>
    <property type="match status" value="1"/>
</dbReference>
<dbReference type="Gene3D" id="3.40.630.10">
    <property type="entry name" value="Zn peptidases"/>
    <property type="match status" value="1"/>
</dbReference>
<dbReference type="GO" id="GO:0008233">
    <property type="term" value="F:peptidase activity"/>
    <property type="evidence" value="ECO:0007669"/>
    <property type="project" value="UniProtKB-KW"/>
</dbReference>
<dbReference type="Pfam" id="PF01546">
    <property type="entry name" value="Peptidase_M20"/>
    <property type="match status" value="1"/>
</dbReference>
<keyword evidence="3" id="KW-0378">Hydrolase</keyword>